<dbReference type="GO" id="GO:0000155">
    <property type="term" value="F:phosphorelay sensor kinase activity"/>
    <property type="evidence" value="ECO:0007669"/>
    <property type="project" value="InterPro"/>
</dbReference>
<dbReference type="SMART" id="SM00387">
    <property type="entry name" value="HATPase_c"/>
    <property type="match status" value="1"/>
</dbReference>
<dbReference type="InterPro" id="IPR036097">
    <property type="entry name" value="HisK_dim/P_sf"/>
</dbReference>
<dbReference type="InterPro" id="IPR007891">
    <property type="entry name" value="CHASE3"/>
</dbReference>
<keyword evidence="7" id="KW-0067">ATP-binding</keyword>
<dbReference type="Pfam" id="PF08448">
    <property type="entry name" value="PAS_4"/>
    <property type="match status" value="1"/>
</dbReference>
<feature type="domain" description="PAC" evidence="12">
    <location>
        <begin position="299"/>
        <end position="352"/>
    </location>
</feature>
<evidence type="ECO:0000256" key="8">
    <source>
        <dbReference type="ARBA" id="ARBA00023012"/>
    </source>
</evidence>
<dbReference type="InterPro" id="IPR013656">
    <property type="entry name" value="PAS_4"/>
</dbReference>
<dbReference type="EC" id="2.7.13.3" evidence="2"/>
<evidence type="ECO:0000259" key="12">
    <source>
        <dbReference type="PROSITE" id="PS50113"/>
    </source>
</evidence>
<accession>A0AAU7DRL2</accession>
<dbReference type="Gene3D" id="3.30.565.10">
    <property type="entry name" value="Histidine kinase-like ATPase, C-terminal domain"/>
    <property type="match status" value="1"/>
</dbReference>
<keyword evidence="9" id="KW-0472">Membrane</keyword>
<keyword evidence="5" id="KW-0547">Nucleotide-binding</keyword>
<proteinExistence type="predicted"/>
<feature type="transmembrane region" description="Helical" evidence="9">
    <location>
        <begin position="187"/>
        <end position="206"/>
    </location>
</feature>
<dbReference type="InterPro" id="IPR000700">
    <property type="entry name" value="PAS-assoc_C"/>
</dbReference>
<dbReference type="AlphaFoldDB" id="A0AAU7DRL2"/>
<evidence type="ECO:0000256" key="3">
    <source>
        <dbReference type="ARBA" id="ARBA00022553"/>
    </source>
</evidence>
<dbReference type="InterPro" id="IPR003661">
    <property type="entry name" value="HisK_dim/P_dom"/>
</dbReference>
<dbReference type="SUPFAM" id="SSF55785">
    <property type="entry name" value="PYP-like sensor domain (PAS domain)"/>
    <property type="match status" value="1"/>
</dbReference>
<dbReference type="InterPro" id="IPR035965">
    <property type="entry name" value="PAS-like_dom_sf"/>
</dbReference>
<dbReference type="InterPro" id="IPR000014">
    <property type="entry name" value="PAS"/>
</dbReference>
<dbReference type="Pfam" id="PF05227">
    <property type="entry name" value="CHASE3"/>
    <property type="match status" value="1"/>
</dbReference>
<dbReference type="InterPro" id="IPR005467">
    <property type="entry name" value="His_kinase_dom"/>
</dbReference>
<evidence type="ECO:0000256" key="7">
    <source>
        <dbReference type="ARBA" id="ARBA00022840"/>
    </source>
</evidence>
<dbReference type="InterPro" id="IPR003594">
    <property type="entry name" value="HATPase_dom"/>
</dbReference>
<keyword evidence="4" id="KW-0808">Transferase</keyword>
<keyword evidence="9" id="KW-0812">Transmembrane</keyword>
<dbReference type="PROSITE" id="PS50113">
    <property type="entry name" value="PAC"/>
    <property type="match status" value="1"/>
</dbReference>
<dbReference type="PANTHER" id="PTHR43065:SF10">
    <property type="entry name" value="PEROXIDE STRESS-ACTIVATED HISTIDINE KINASE MAK3"/>
    <property type="match status" value="1"/>
</dbReference>
<evidence type="ECO:0000256" key="4">
    <source>
        <dbReference type="ARBA" id="ARBA00022679"/>
    </source>
</evidence>
<dbReference type="PROSITE" id="PS50112">
    <property type="entry name" value="PAS"/>
    <property type="match status" value="1"/>
</dbReference>
<evidence type="ECO:0000313" key="13">
    <source>
        <dbReference type="EMBL" id="XBH19396.1"/>
    </source>
</evidence>
<evidence type="ECO:0000256" key="2">
    <source>
        <dbReference type="ARBA" id="ARBA00012438"/>
    </source>
</evidence>
<dbReference type="PRINTS" id="PR00344">
    <property type="entry name" value="BCTRLSENSOR"/>
</dbReference>
<dbReference type="InterPro" id="IPR004358">
    <property type="entry name" value="Sig_transdc_His_kin-like_C"/>
</dbReference>
<keyword evidence="6" id="KW-0418">Kinase</keyword>
<dbReference type="SUPFAM" id="SSF55874">
    <property type="entry name" value="ATPase domain of HSP90 chaperone/DNA topoisomerase II/histidine kinase"/>
    <property type="match status" value="1"/>
</dbReference>
<protein>
    <recommendedName>
        <fullName evidence="2">histidine kinase</fullName>
        <ecNumber evidence="2">2.7.13.3</ecNumber>
    </recommendedName>
</protein>
<feature type="domain" description="Histidine kinase" evidence="10">
    <location>
        <begin position="365"/>
        <end position="577"/>
    </location>
</feature>
<dbReference type="PANTHER" id="PTHR43065">
    <property type="entry name" value="SENSOR HISTIDINE KINASE"/>
    <property type="match status" value="1"/>
</dbReference>
<dbReference type="Gene3D" id="3.30.450.20">
    <property type="entry name" value="PAS domain"/>
    <property type="match status" value="1"/>
</dbReference>
<dbReference type="GO" id="GO:0005524">
    <property type="term" value="F:ATP binding"/>
    <property type="evidence" value="ECO:0007669"/>
    <property type="project" value="UniProtKB-KW"/>
</dbReference>
<keyword evidence="9" id="KW-1133">Transmembrane helix</keyword>
<dbReference type="SUPFAM" id="SSF47384">
    <property type="entry name" value="Homodimeric domain of signal transducing histidine kinase"/>
    <property type="match status" value="1"/>
</dbReference>
<evidence type="ECO:0000256" key="9">
    <source>
        <dbReference type="SAM" id="Phobius"/>
    </source>
</evidence>
<dbReference type="PROSITE" id="PS50109">
    <property type="entry name" value="HIS_KIN"/>
    <property type="match status" value="1"/>
</dbReference>
<dbReference type="SMART" id="SM00091">
    <property type="entry name" value="PAS"/>
    <property type="match status" value="1"/>
</dbReference>
<evidence type="ECO:0000256" key="1">
    <source>
        <dbReference type="ARBA" id="ARBA00000085"/>
    </source>
</evidence>
<dbReference type="Gene3D" id="1.10.287.130">
    <property type="match status" value="1"/>
</dbReference>
<evidence type="ECO:0000259" key="10">
    <source>
        <dbReference type="PROSITE" id="PS50109"/>
    </source>
</evidence>
<dbReference type="NCBIfam" id="TIGR00229">
    <property type="entry name" value="sensory_box"/>
    <property type="match status" value="1"/>
</dbReference>
<keyword evidence="3" id="KW-0597">Phosphoprotein</keyword>
<keyword evidence="8" id="KW-0902">Two-component regulatory system</keyword>
<organism evidence="13">
    <name type="scientific">Telmatobacter sp. DSM 110680</name>
    <dbReference type="NCBI Taxonomy" id="3036704"/>
    <lineage>
        <taxon>Bacteria</taxon>
        <taxon>Pseudomonadati</taxon>
        <taxon>Acidobacteriota</taxon>
        <taxon>Terriglobia</taxon>
        <taxon>Terriglobales</taxon>
        <taxon>Acidobacteriaceae</taxon>
        <taxon>Telmatobacter</taxon>
    </lineage>
</organism>
<dbReference type="CDD" id="cd00130">
    <property type="entry name" value="PAS"/>
    <property type="match status" value="1"/>
</dbReference>
<reference evidence="13" key="1">
    <citation type="submission" date="2023-03" db="EMBL/GenBank/DDBJ databases">
        <title>Edaphobacter sp.</title>
        <authorList>
            <person name="Huber K.J."/>
            <person name="Papendorf J."/>
            <person name="Pilke C."/>
            <person name="Bunk B."/>
            <person name="Sproeer C."/>
            <person name="Pester M."/>
        </authorList>
    </citation>
    <scope>NUCLEOTIDE SEQUENCE</scope>
    <source>
        <strain evidence="13">DSM 110680</strain>
    </source>
</reference>
<dbReference type="SMART" id="SM00086">
    <property type="entry name" value="PAC"/>
    <property type="match status" value="1"/>
</dbReference>
<evidence type="ECO:0000256" key="6">
    <source>
        <dbReference type="ARBA" id="ARBA00022777"/>
    </source>
</evidence>
<dbReference type="Pfam" id="PF02518">
    <property type="entry name" value="HATPase_c"/>
    <property type="match status" value="1"/>
</dbReference>
<gene>
    <name evidence="13" type="ORF">P8935_08770</name>
</gene>
<feature type="domain" description="PAS" evidence="11">
    <location>
        <begin position="222"/>
        <end position="295"/>
    </location>
</feature>
<evidence type="ECO:0000256" key="5">
    <source>
        <dbReference type="ARBA" id="ARBA00022741"/>
    </source>
</evidence>
<dbReference type="CDD" id="cd19410">
    <property type="entry name" value="HK9-like_sensor"/>
    <property type="match status" value="1"/>
</dbReference>
<dbReference type="CDD" id="cd00082">
    <property type="entry name" value="HisKA"/>
    <property type="match status" value="1"/>
</dbReference>
<sequence>MQTQLKRFSVFGGFLILLAILVGDAYVTKHQLDQQIETGLWLNHTRQVQLQIGEVESLLKDAETGQRGFLYTGSEQYLKPYNQAATQVDSDINELAKLTSDNHRQQAAIADLRILARQKLDELASTIALYRSGKQDEARKLVLSDAGLNTMNKIRAEIAGMGDEEASLGAVREAAYRKNIVLTKTCIYLTTTLAAFGLILLAYYIIREMELREQYTRDMHTRERWFRTTLTSIGDGVIATDQDGNVTFLNPVAEELTGVTTASANGRNILDIFPIFNETTMAPVDNPVAKVIAQGKAMGLANHTVLRKPDGTLTPIDDSAAPIRDDDGKLIGVVLVFRDISNDRKTERVLRNAEKLGAAARLSATVAHEINNPLEAAVNLVYIARLDPNAPSAVINQLTQAEQELERVAHITRQTLGFFRDNNAPGPIDLEALIASVFRLYANKFLTKRITLQRHFGKCPPIHGVQNEIKQVVSNLISNAADAVAIGGTIIVTLHCVEEGSRTTVHLTIEDDGPGVADENRERIFEPFFTTKQDVGTGLGLWVSREIVERHGGSIVVENRKNGDRGAAFCVTFEASMEKSEAAAIQG</sequence>
<comment type="catalytic activity">
    <reaction evidence="1">
        <text>ATP + protein L-histidine = ADP + protein N-phospho-L-histidine.</text>
        <dbReference type="EC" id="2.7.13.3"/>
    </reaction>
</comment>
<dbReference type="CDD" id="cd00075">
    <property type="entry name" value="HATPase"/>
    <property type="match status" value="1"/>
</dbReference>
<name>A0AAU7DRL2_9BACT</name>
<dbReference type="RefSeq" id="WP_348264613.1">
    <property type="nucleotide sequence ID" value="NZ_CP121196.1"/>
</dbReference>
<dbReference type="InterPro" id="IPR001610">
    <property type="entry name" value="PAC"/>
</dbReference>
<dbReference type="EMBL" id="CP121196">
    <property type="protein sequence ID" value="XBH19396.1"/>
    <property type="molecule type" value="Genomic_DNA"/>
</dbReference>
<dbReference type="InterPro" id="IPR036890">
    <property type="entry name" value="HATPase_C_sf"/>
</dbReference>
<evidence type="ECO:0000259" key="11">
    <source>
        <dbReference type="PROSITE" id="PS50112"/>
    </source>
</evidence>